<name>A0ABZ2ZMG4_9BACI</name>
<organism evidence="1 2">
    <name type="scientific">Cytobacillus pseudoceanisediminis</name>
    <dbReference type="NCBI Taxonomy" id="3051614"/>
    <lineage>
        <taxon>Bacteria</taxon>
        <taxon>Bacillati</taxon>
        <taxon>Bacillota</taxon>
        <taxon>Bacilli</taxon>
        <taxon>Bacillales</taxon>
        <taxon>Bacillaceae</taxon>
        <taxon>Cytobacillus</taxon>
    </lineage>
</organism>
<keyword evidence="2" id="KW-1185">Reference proteome</keyword>
<dbReference type="EMBL" id="CP151651">
    <property type="protein sequence ID" value="WZP08476.1"/>
    <property type="molecule type" value="Genomic_DNA"/>
</dbReference>
<dbReference type="RefSeq" id="WP_175502191.1">
    <property type="nucleotide sequence ID" value="NZ_CP097349.1"/>
</dbReference>
<accession>A0ABZ2ZMG4</accession>
<evidence type="ECO:0000313" key="2">
    <source>
        <dbReference type="Proteomes" id="UP001472074"/>
    </source>
</evidence>
<gene>
    <name evidence="1" type="ORF">AADC60_04870</name>
</gene>
<protein>
    <submittedName>
        <fullName evidence="1">Uncharacterized protein</fullName>
    </submittedName>
</protein>
<sequence length="54" mass="5639">METIFLPLVPFSASSAIHGDHFSGFGAFSASSAIHGDHSSAFGAFSASRRLQII</sequence>
<reference evidence="1 2" key="1">
    <citation type="submission" date="2024-04" db="EMBL/GenBank/DDBJ databases">
        <title>Screening of coral probiotics and analysis of their probiotic properties.</title>
        <authorList>
            <person name="Wang S."/>
        </authorList>
    </citation>
    <scope>NUCLEOTIDE SEQUENCE [LARGE SCALE GENOMIC DNA]</scope>
    <source>
        <strain evidence="1 2">GXU-Z9</strain>
    </source>
</reference>
<dbReference type="Proteomes" id="UP001472074">
    <property type="component" value="Chromosome"/>
</dbReference>
<proteinExistence type="predicted"/>
<evidence type="ECO:0000313" key="1">
    <source>
        <dbReference type="EMBL" id="WZP08476.1"/>
    </source>
</evidence>